<sequence>MNGENLDQFWLGRKQDELESRRTRGHVDHVITRVAHWTSRATSVMLLVVRLAETGAEFGPLGVVLRCVDKPRNCVAIAWKDSRMAEIDIFDNEEQLPQDLGDDVVQEVLKTGTDLREYSRQIEKELKEVENKSIQDYIKESENIASLHNQIAACDNILEKMESMLMNFQSVLGNISSEIISLQRKSVAMSQQLSNRQIIRGPLSQFIEDMTVSEALISGIMDCPVTEKEFLIQLQILNHKINFVKEQSFKEAKSCLDVKDILEKLKVKAMAKIRTYLLEQIYKFRKPMTNYQVPQNNMLKYKFFFEFILANERNVAEEICGEYIDTMSKICYSYFKSYSSRLMKLQFEERATKDDLMGVEDTAGRGLFHKTTLKHKGTVFSIDTRGQVLTSQLEAPIIIPHAASKTRYHYEALFRSDQYALVDNACREYLFLIEFFKVRNAQALDIFNQVMGKTLSLMIKNLQSFVEDCYDTIALFLCLHLVMRYQLICHKRAVPALDKYWETLTGTIWPRFEFVFQLNINSVKDCDPSKFNKETGPHYITRRYAEFSAAIVSVVEGFPCEGTTQLLAELREAVQCFLLRMASIFPSRTQQLVFLINNYDLVLRVLMERTRETSKEAESFRELLNARSSEFIEEVLSPHFGSIIQLVKEAEALSEKGQIDDLKRQESKVLALVQSFTNNWKRALEEINREVLQSFPSLVLGSTLVQGAMTQLIQYYNRLHKILPTNARTQLTNIHHIMVEIKKYKTNY</sequence>
<evidence type="ECO:0000259" key="8">
    <source>
        <dbReference type="Pfam" id="PF20655"/>
    </source>
</evidence>
<accession>A0A195EKA6</accession>
<dbReference type="PANTHER" id="PTHR14190">
    <property type="entry name" value="SUPPRESSOR OF ACTIN MUTATIONS 2/VACUOLAR PROTEIN SORTING 52"/>
    <property type="match status" value="1"/>
</dbReference>
<dbReference type="GO" id="GO:0015031">
    <property type="term" value="P:protein transport"/>
    <property type="evidence" value="ECO:0007669"/>
    <property type="project" value="UniProtKB-KW"/>
</dbReference>
<organism evidence="9 10">
    <name type="scientific">Trachymyrmex cornetzi</name>
    <dbReference type="NCBI Taxonomy" id="471704"/>
    <lineage>
        <taxon>Eukaryota</taxon>
        <taxon>Metazoa</taxon>
        <taxon>Ecdysozoa</taxon>
        <taxon>Arthropoda</taxon>
        <taxon>Hexapoda</taxon>
        <taxon>Insecta</taxon>
        <taxon>Pterygota</taxon>
        <taxon>Neoptera</taxon>
        <taxon>Endopterygota</taxon>
        <taxon>Hymenoptera</taxon>
        <taxon>Apocrita</taxon>
        <taxon>Aculeata</taxon>
        <taxon>Formicoidea</taxon>
        <taxon>Formicidae</taxon>
        <taxon>Myrmicinae</taxon>
        <taxon>Trachymyrmex</taxon>
    </lineage>
</organism>
<dbReference type="InterPro" id="IPR007258">
    <property type="entry name" value="Vps52"/>
</dbReference>
<dbReference type="InterPro" id="IPR048319">
    <property type="entry name" value="Vps52_CC"/>
</dbReference>
<evidence type="ECO:0000256" key="4">
    <source>
        <dbReference type="ARBA" id="ARBA00022448"/>
    </source>
</evidence>
<dbReference type="AlphaFoldDB" id="A0A195EKA6"/>
<dbReference type="GO" id="GO:0007041">
    <property type="term" value="P:lysosomal transport"/>
    <property type="evidence" value="ECO:0007669"/>
    <property type="project" value="TreeGrafter"/>
</dbReference>
<dbReference type="GO" id="GO:0006896">
    <property type="term" value="P:Golgi to vacuole transport"/>
    <property type="evidence" value="ECO:0007669"/>
    <property type="project" value="TreeGrafter"/>
</dbReference>
<protein>
    <recommendedName>
        <fullName evidence="3">Vacuolar protein sorting-associated protein 52 homolog</fullName>
    </recommendedName>
</protein>
<evidence type="ECO:0000256" key="5">
    <source>
        <dbReference type="ARBA" id="ARBA00022927"/>
    </source>
</evidence>
<dbReference type="InterPro" id="IPR048361">
    <property type="entry name" value="Vps52_C"/>
</dbReference>
<dbReference type="EMBL" id="KQ978801">
    <property type="protein sequence ID" value="KYN28294.1"/>
    <property type="molecule type" value="Genomic_DNA"/>
</dbReference>
<dbReference type="GO" id="GO:0000938">
    <property type="term" value="C:GARP complex"/>
    <property type="evidence" value="ECO:0007669"/>
    <property type="project" value="TreeGrafter"/>
</dbReference>
<dbReference type="PANTHER" id="PTHR14190:SF7">
    <property type="entry name" value="VACUOLAR PROTEIN SORTING-ASSOCIATED PROTEIN 52 HOMOLOG"/>
    <property type="match status" value="1"/>
</dbReference>
<evidence type="ECO:0000256" key="3">
    <source>
        <dbReference type="ARBA" id="ARBA00017083"/>
    </source>
</evidence>
<evidence type="ECO:0000313" key="9">
    <source>
        <dbReference type="EMBL" id="KYN28294.1"/>
    </source>
</evidence>
<gene>
    <name evidence="9" type="ORF">ALC57_02355</name>
</gene>
<dbReference type="GO" id="GO:0019905">
    <property type="term" value="F:syntaxin binding"/>
    <property type="evidence" value="ECO:0007669"/>
    <property type="project" value="TreeGrafter"/>
</dbReference>
<feature type="domain" description="Vps52 C-terminal" evidence="8">
    <location>
        <begin position="325"/>
        <end position="632"/>
    </location>
</feature>
<evidence type="ECO:0000256" key="6">
    <source>
        <dbReference type="ARBA" id="ARBA00023034"/>
    </source>
</evidence>
<name>A0A195EKA6_9HYME</name>
<dbReference type="GO" id="GO:0032456">
    <property type="term" value="P:endocytic recycling"/>
    <property type="evidence" value="ECO:0007669"/>
    <property type="project" value="TreeGrafter"/>
</dbReference>
<keyword evidence="10" id="KW-1185">Reference proteome</keyword>
<keyword evidence="6" id="KW-0333">Golgi apparatus</keyword>
<dbReference type="Proteomes" id="UP000078492">
    <property type="component" value="Unassembled WGS sequence"/>
</dbReference>
<dbReference type="Pfam" id="PF20655">
    <property type="entry name" value="Vps52_C"/>
    <property type="match status" value="1"/>
</dbReference>
<evidence type="ECO:0000259" key="7">
    <source>
        <dbReference type="Pfam" id="PF04129"/>
    </source>
</evidence>
<keyword evidence="4" id="KW-0813">Transport</keyword>
<comment type="subcellular location">
    <subcellularLocation>
        <location evidence="1">Golgi apparatus</location>
        <location evidence="1">trans-Golgi network</location>
    </subcellularLocation>
</comment>
<dbReference type="GO" id="GO:0042147">
    <property type="term" value="P:retrograde transport, endosome to Golgi"/>
    <property type="evidence" value="ECO:0007669"/>
    <property type="project" value="TreeGrafter"/>
</dbReference>
<comment type="similarity">
    <text evidence="2">Belongs to the VPS52 family.</text>
</comment>
<dbReference type="GO" id="GO:0005829">
    <property type="term" value="C:cytosol"/>
    <property type="evidence" value="ECO:0007669"/>
    <property type="project" value="GOC"/>
</dbReference>
<reference evidence="9 10" key="1">
    <citation type="submission" date="2015-09" db="EMBL/GenBank/DDBJ databases">
        <title>Trachymyrmex cornetzi WGS genome.</title>
        <authorList>
            <person name="Nygaard S."/>
            <person name="Hu H."/>
            <person name="Boomsma J."/>
            <person name="Zhang G."/>
        </authorList>
    </citation>
    <scope>NUCLEOTIDE SEQUENCE [LARGE SCALE GENOMIC DNA]</scope>
    <source>
        <strain evidence="9">Tcor2-1</strain>
        <tissue evidence="9">Whole body</tissue>
    </source>
</reference>
<feature type="domain" description="Vps52 coiled-coil" evidence="7">
    <location>
        <begin position="136"/>
        <end position="308"/>
    </location>
</feature>
<dbReference type="Pfam" id="PF04129">
    <property type="entry name" value="Vps52_CC"/>
    <property type="match status" value="1"/>
</dbReference>
<evidence type="ECO:0000256" key="1">
    <source>
        <dbReference type="ARBA" id="ARBA00004601"/>
    </source>
</evidence>
<proteinExistence type="inferred from homology"/>
<evidence type="ECO:0000256" key="2">
    <source>
        <dbReference type="ARBA" id="ARBA00008180"/>
    </source>
</evidence>
<dbReference type="STRING" id="471704.A0A195EKA6"/>
<evidence type="ECO:0000313" key="10">
    <source>
        <dbReference type="Proteomes" id="UP000078492"/>
    </source>
</evidence>
<keyword evidence="5" id="KW-0653">Protein transport</keyword>